<protein>
    <submittedName>
        <fullName evidence="2">4414_t:CDS:1</fullName>
    </submittedName>
</protein>
<sequence>MQINNESEWVDVESNNDKRNELDGGIQSSKKALIQYPEQLEACLKDIKTFDFSQFIINIEAIGHGASSVRACLDEILIELEKLSSETAEVEYITNQVKQLVSPLTRFNEQDDTKISENRTQTFNDLIKLKLSDEARAKWINYQFGGAHSLFHAIRLGSNFINIPVVKSMIANNAIITRYFIQKLSLQFEKNGQNFIEPKLDHDVNLNSSQDSRMSWANNLQDHIFYYLLNIAESQIIPNVDKIVGRLNELINIGFSLDYKVIGDILKLYEKKLCYIGNTLIEAFYLVKKGSKNELPKREFLNKCLIEALDSNRGFKELEPFNLLYLHIDNNHEQMFSDAMNFHLKKKRDNITWRTNNDIFKPLEFSSVFYNWCLHNFQDTYITDWCFEDILKTRISIDRYYQKNHIGYDPNTFNDVCDIFKTYCNTNNFYKPSHLKLISQATHADIFGTLFDYYLLTLFDIPTANASRKINIYRGDSCKNIIDWYKPLVTELHVDSYDISERENKKSEWINELEKIQYELLYDPNHLAATSKFWQYVNEFWEKFNKAKDIIKDANGHANIRDKSYDSRDSNA</sequence>
<organism evidence="2 3">
    <name type="scientific">Cetraspora pellucida</name>
    <dbReference type="NCBI Taxonomy" id="1433469"/>
    <lineage>
        <taxon>Eukaryota</taxon>
        <taxon>Fungi</taxon>
        <taxon>Fungi incertae sedis</taxon>
        <taxon>Mucoromycota</taxon>
        <taxon>Glomeromycotina</taxon>
        <taxon>Glomeromycetes</taxon>
        <taxon>Diversisporales</taxon>
        <taxon>Gigasporaceae</taxon>
        <taxon>Cetraspora</taxon>
    </lineage>
</organism>
<comment type="caution">
    <text evidence="2">The sequence shown here is derived from an EMBL/GenBank/DDBJ whole genome shotgun (WGS) entry which is preliminary data.</text>
</comment>
<dbReference type="Proteomes" id="UP000789759">
    <property type="component" value="Unassembled WGS sequence"/>
</dbReference>
<evidence type="ECO:0000313" key="3">
    <source>
        <dbReference type="Proteomes" id="UP000789759"/>
    </source>
</evidence>
<evidence type="ECO:0000313" key="2">
    <source>
        <dbReference type="EMBL" id="CAG8508421.1"/>
    </source>
</evidence>
<evidence type="ECO:0000256" key="1">
    <source>
        <dbReference type="SAM" id="MobiDB-lite"/>
    </source>
</evidence>
<name>A0A9N8ZVR8_9GLOM</name>
<dbReference type="EMBL" id="CAJVQA010001264">
    <property type="protein sequence ID" value="CAG8508421.1"/>
    <property type="molecule type" value="Genomic_DNA"/>
</dbReference>
<proteinExistence type="predicted"/>
<feature type="region of interest" description="Disordered" evidence="1">
    <location>
        <begin position="1"/>
        <end position="23"/>
    </location>
</feature>
<reference evidence="2" key="1">
    <citation type="submission" date="2021-06" db="EMBL/GenBank/DDBJ databases">
        <authorList>
            <person name="Kallberg Y."/>
            <person name="Tangrot J."/>
            <person name="Rosling A."/>
        </authorList>
    </citation>
    <scope>NUCLEOTIDE SEQUENCE</scope>
    <source>
        <strain evidence="2">FL966</strain>
    </source>
</reference>
<accession>A0A9N8ZVR8</accession>
<keyword evidence="3" id="KW-1185">Reference proteome</keyword>
<dbReference type="AlphaFoldDB" id="A0A9N8ZVR8"/>
<dbReference type="OrthoDB" id="2305545at2759"/>
<gene>
    <name evidence="2" type="ORF">CPELLU_LOCUS2793</name>
</gene>